<organism evidence="1 2">
    <name type="scientific">Chiayiivirga flava</name>
    <dbReference type="NCBI Taxonomy" id="659595"/>
    <lineage>
        <taxon>Bacteria</taxon>
        <taxon>Pseudomonadati</taxon>
        <taxon>Pseudomonadota</taxon>
        <taxon>Gammaproteobacteria</taxon>
        <taxon>Lysobacterales</taxon>
        <taxon>Lysobacteraceae</taxon>
        <taxon>Chiayiivirga</taxon>
    </lineage>
</organism>
<dbReference type="RefSeq" id="WP_183960855.1">
    <property type="nucleotide sequence ID" value="NZ_JACHHP010000003.1"/>
</dbReference>
<comment type="caution">
    <text evidence="1">The sequence shown here is derived from an EMBL/GenBank/DDBJ whole genome shotgun (WGS) entry which is preliminary data.</text>
</comment>
<dbReference type="AlphaFoldDB" id="A0A7W8D5J9"/>
<gene>
    <name evidence="1" type="ORF">HNQ52_001860</name>
</gene>
<dbReference type="EMBL" id="JACHHP010000003">
    <property type="protein sequence ID" value="MBB5208318.1"/>
    <property type="molecule type" value="Genomic_DNA"/>
</dbReference>
<protein>
    <submittedName>
        <fullName evidence="1">Uncharacterized protein</fullName>
    </submittedName>
</protein>
<dbReference type="Proteomes" id="UP000521199">
    <property type="component" value="Unassembled WGS sequence"/>
</dbReference>
<name>A0A7W8D5J9_9GAMM</name>
<sequence>MKKNQRSIRFLELRLDHGTDAKHKQQWDLRAMALDAANNNYYARAPREGAARSVRIRHSALFDYSDQPFLAILLVLADAEGVNATYENIQTGEAKTFEKGIDEGNRSEAHLVVALTPEMKGTKQIYAAALEECPGLTPSQIYPRMQTAIAGAGKRSQEVQGVVYEWRPIFEIDGLMSRSLLTEISSGRLQSFSLVREFDQNNGLDEPKSLSRRRLELQLEIQEQPEGKVEKVLELLRGAKKIAGEDQFDSMRIVYQQQGDKRPKSATIDLEKEDVDDDAFEKFISRTRTLKLDEPMHHNHTEVQIDFCKLLAKKLIDEKTGE</sequence>
<evidence type="ECO:0000313" key="2">
    <source>
        <dbReference type="Proteomes" id="UP000521199"/>
    </source>
</evidence>
<reference evidence="1 2" key="1">
    <citation type="submission" date="2020-08" db="EMBL/GenBank/DDBJ databases">
        <title>Genomic Encyclopedia of Type Strains, Phase IV (KMG-IV): sequencing the most valuable type-strain genomes for metagenomic binning, comparative biology and taxonomic classification.</title>
        <authorList>
            <person name="Goeker M."/>
        </authorList>
    </citation>
    <scope>NUCLEOTIDE SEQUENCE [LARGE SCALE GENOMIC DNA]</scope>
    <source>
        <strain evidence="1 2">DSM 24163</strain>
    </source>
</reference>
<evidence type="ECO:0000313" key="1">
    <source>
        <dbReference type="EMBL" id="MBB5208318.1"/>
    </source>
</evidence>
<proteinExistence type="predicted"/>
<accession>A0A7W8D5J9</accession>
<keyword evidence="2" id="KW-1185">Reference proteome</keyword>